<dbReference type="HAMAP" id="MF_01114">
    <property type="entry name" value="RecX"/>
    <property type="match status" value="1"/>
</dbReference>
<dbReference type="PANTHER" id="PTHR33602">
    <property type="entry name" value="REGULATORY PROTEIN RECX FAMILY PROTEIN"/>
    <property type="match status" value="1"/>
</dbReference>
<dbReference type="InterPro" id="IPR053924">
    <property type="entry name" value="RecX_HTH_2nd"/>
</dbReference>
<evidence type="ECO:0000256" key="5">
    <source>
        <dbReference type="HAMAP-Rule" id="MF_01114"/>
    </source>
</evidence>
<dbReference type="InterPro" id="IPR053926">
    <property type="entry name" value="RecX_HTH_1st"/>
</dbReference>
<feature type="compositionally biased region" description="Low complexity" evidence="6">
    <location>
        <begin position="18"/>
        <end position="29"/>
    </location>
</feature>
<dbReference type="Pfam" id="PF21982">
    <property type="entry name" value="RecX_HTH1"/>
    <property type="match status" value="1"/>
</dbReference>
<evidence type="ECO:0000313" key="11">
    <source>
        <dbReference type="Proteomes" id="UP001500483"/>
    </source>
</evidence>
<dbReference type="RefSeq" id="WP_425565693.1">
    <property type="nucleotide sequence ID" value="NZ_BAAAYK010000038.1"/>
</dbReference>
<evidence type="ECO:0000256" key="6">
    <source>
        <dbReference type="SAM" id="MobiDB-lite"/>
    </source>
</evidence>
<comment type="caution">
    <text evidence="10">The sequence shown here is derived from an EMBL/GenBank/DDBJ whole genome shotgun (WGS) entry which is preliminary data.</text>
</comment>
<gene>
    <name evidence="5 10" type="primary">recX</name>
    <name evidence="10" type="ORF">GCM10020366_45510</name>
</gene>
<evidence type="ECO:0000256" key="1">
    <source>
        <dbReference type="ARBA" id="ARBA00004496"/>
    </source>
</evidence>
<evidence type="ECO:0000313" key="10">
    <source>
        <dbReference type="EMBL" id="GAA3361467.1"/>
    </source>
</evidence>
<dbReference type="Pfam" id="PF21981">
    <property type="entry name" value="RecX_HTH3"/>
    <property type="match status" value="1"/>
</dbReference>
<protein>
    <recommendedName>
        <fullName evidence="3 5">Regulatory protein RecX</fullName>
    </recommendedName>
</protein>
<dbReference type="InterPro" id="IPR036388">
    <property type="entry name" value="WH-like_DNA-bd_sf"/>
</dbReference>
<evidence type="ECO:0000256" key="4">
    <source>
        <dbReference type="ARBA" id="ARBA00022490"/>
    </source>
</evidence>
<comment type="function">
    <text evidence="5">Modulates RecA activity.</text>
</comment>
<dbReference type="Proteomes" id="UP001500483">
    <property type="component" value="Unassembled WGS sequence"/>
</dbReference>
<feature type="domain" description="RecX first three-helical" evidence="9">
    <location>
        <begin position="135"/>
        <end position="173"/>
    </location>
</feature>
<dbReference type="InterPro" id="IPR053925">
    <property type="entry name" value="RecX_HTH_3rd"/>
</dbReference>
<evidence type="ECO:0000259" key="9">
    <source>
        <dbReference type="Pfam" id="PF21982"/>
    </source>
</evidence>
<evidence type="ECO:0000259" key="8">
    <source>
        <dbReference type="Pfam" id="PF21981"/>
    </source>
</evidence>
<feature type="domain" description="RecX third three-helical" evidence="8">
    <location>
        <begin position="230"/>
        <end position="274"/>
    </location>
</feature>
<feature type="domain" description="RecX second three-helical" evidence="7">
    <location>
        <begin position="181"/>
        <end position="222"/>
    </location>
</feature>
<proteinExistence type="inferred from homology"/>
<comment type="similarity">
    <text evidence="2 5">Belongs to the RecX family.</text>
</comment>
<comment type="subcellular location">
    <subcellularLocation>
        <location evidence="1 5">Cytoplasm</location>
    </subcellularLocation>
</comment>
<keyword evidence="11" id="KW-1185">Reference proteome</keyword>
<evidence type="ECO:0000259" key="7">
    <source>
        <dbReference type="Pfam" id="PF02631"/>
    </source>
</evidence>
<dbReference type="EMBL" id="BAAAYK010000038">
    <property type="protein sequence ID" value="GAA3361467.1"/>
    <property type="molecule type" value="Genomic_DNA"/>
</dbReference>
<organism evidence="10 11">
    <name type="scientific">Saccharopolyspora gregorii</name>
    <dbReference type="NCBI Taxonomy" id="33914"/>
    <lineage>
        <taxon>Bacteria</taxon>
        <taxon>Bacillati</taxon>
        <taxon>Actinomycetota</taxon>
        <taxon>Actinomycetes</taxon>
        <taxon>Pseudonocardiales</taxon>
        <taxon>Pseudonocardiaceae</taxon>
        <taxon>Saccharopolyspora</taxon>
    </lineage>
</organism>
<keyword evidence="4 5" id="KW-0963">Cytoplasm</keyword>
<name>A0ABP6RVJ5_9PSEU</name>
<evidence type="ECO:0000256" key="2">
    <source>
        <dbReference type="ARBA" id="ARBA00009695"/>
    </source>
</evidence>
<evidence type="ECO:0000256" key="3">
    <source>
        <dbReference type="ARBA" id="ARBA00018111"/>
    </source>
</evidence>
<dbReference type="Gene3D" id="1.10.10.10">
    <property type="entry name" value="Winged helix-like DNA-binding domain superfamily/Winged helix DNA-binding domain"/>
    <property type="match status" value="2"/>
</dbReference>
<accession>A0ABP6RVJ5</accession>
<feature type="region of interest" description="Disordered" evidence="6">
    <location>
        <begin position="1"/>
        <end position="135"/>
    </location>
</feature>
<sequence>MPEDDDSARSPWGDESSRAGSRGQRAGSVARRRSGSGGRGVWRSTDHAPRSPDDAAESGSGAARSPDTGASAEFVSADGSAARTGKRRRRSELTTGEPEPGEPEPAPSGRRGGRRGGQRREERPPGVPQSPEASARDIVYRLLAVRARSRSELRNALLRKEIDEDVADAVLQKFVDAGLVDDAEFAEAWVNERQRNQGLGRKALGYELRRKGVEEHLVAEALSAVDPDAEEERARELVRRKLRSARVDDQEKLLRRLVGMLARKGYSEGLAFRVAKDELGRADDPDLS</sequence>
<reference evidence="11" key="1">
    <citation type="journal article" date="2019" name="Int. J. Syst. Evol. Microbiol.">
        <title>The Global Catalogue of Microorganisms (GCM) 10K type strain sequencing project: providing services to taxonomists for standard genome sequencing and annotation.</title>
        <authorList>
            <consortium name="The Broad Institute Genomics Platform"/>
            <consortium name="The Broad Institute Genome Sequencing Center for Infectious Disease"/>
            <person name="Wu L."/>
            <person name="Ma J."/>
        </authorList>
    </citation>
    <scope>NUCLEOTIDE SEQUENCE [LARGE SCALE GENOMIC DNA]</scope>
    <source>
        <strain evidence="11">JCM 9687</strain>
    </source>
</reference>
<dbReference type="InterPro" id="IPR003783">
    <property type="entry name" value="Regulatory_RecX"/>
</dbReference>
<dbReference type="PANTHER" id="PTHR33602:SF1">
    <property type="entry name" value="REGULATORY PROTEIN RECX FAMILY PROTEIN"/>
    <property type="match status" value="1"/>
</dbReference>
<feature type="compositionally biased region" description="Basic and acidic residues" evidence="6">
    <location>
        <begin position="44"/>
        <end position="53"/>
    </location>
</feature>
<dbReference type="Pfam" id="PF02631">
    <property type="entry name" value="RecX_HTH2"/>
    <property type="match status" value="1"/>
</dbReference>